<name>A0A0M9FWN1_LEPPY</name>
<protein>
    <submittedName>
        <fullName evidence="2">Uncharacterized protein</fullName>
    </submittedName>
</protein>
<evidence type="ECO:0000313" key="2">
    <source>
        <dbReference type="EMBL" id="KPA77610.1"/>
    </source>
</evidence>
<dbReference type="GeneID" id="26907260"/>
<dbReference type="AlphaFoldDB" id="A0A0M9FWN1"/>
<gene>
    <name evidence="2" type="ORF">ABB37_06974</name>
</gene>
<dbReference type="VEuPathDB" id="TriTrypDB:LpyrH10_16_1560"/>
<sequence>MAAPTPAISSAQTGHPISRIATLPSSSANTILLVCAGGSSVSVQPAPQWLTSPVNGGDVHSNSNTAATVSTTGSLQHLRHGTLEPQAAAGVEVGKGADVLLAAAQQWSAHRRDGADTGQQDHYGYALSSSSIPSASPATALTVEQRASLQAGEVTSLCVAALPGTDTSLALVGSTVGTVALFLIEGSHTLCKVAECALVRWSRGGITAQDAVVDVAFSMDPAGRPEFVSAASAGCVVVVDVQLFYRRGTDGDDDGDVEKEEDGVRRRFSSLPSCRTEGDAWSASALRAKAVEALERPNTQLVRRSRSDVFTCAFAGANVVRVLAPQRLHAAVAMDVALVVVLRDGTLRYVERVIDGGSVRLLAEHHRLRFAKGATFIAYAQDSMLAGPSSHSSAQRGGSSAGGADGVGEEADSRALPHVIYRYRLSPHQVNVCQLGNSAAAEWVTLVNDAALYFSEKDAVCHVVVAGTQLVPTSKATGRPSPPNAPGSGAKVSLDVAARAAAGWTLGRVLQEKGSGGSGGGHRALGWWAVAHNVVLPRYTFDRAALERHAFEQQQQLSSHTRATAGPSSSSAAAYSSHAGSPFTVHVQSNVTALPAASLSATSALSMSPGRPVTAAAAAAAAAAGGLDGSAFYESLPTSPVVSSPTGTGAHVAAGNTTAGVGNGFAAAAMVAGVLVLSTGTDVYVGDLNEVPAKATSLPVPRPVRSFGAVVENVSCGPYRDVRSVLVATGSRVVPVSL</sequence>
<dbReference type="OrthoDB" id="273533at2759"/>
<feature type="compositionally biased region" description="Low complexity" evidence="1">
    <location>
        <begin position="389"/>
        <end position="398"/>
    </location>
</feature>
<dbReference type="EMBL" id="LGTL01000016">
    <property type="protein sequence ID" value="KPA77610.1"/>
    <property type="molecule type" value="Genomic_DNA"/>
</dbReference>
<dbReference type="Proteomes" id="UP000037923">
    <property type="component" value="Unassembled WGS sequence"/>
</dbReference>
<feature type="compositionally biased region" description="Polar residues" evidence="1">
    <location>
        <begin position="553"/>
        <end position="562"/>
    </location>
</feature>
<evidence type="ECO:0000256" key="1">
    <source>
        <dbReference type="SAM" id="MobiDB-lite"/>
    </source>
</evidence>
<comment type="caution">
    <text evidence="2">The sequence shown here is derived from an EMBL/GenBank/DDBJ whole genome shotgun (WGS) entry which is preliminary data.</text>
</comment>
<dbReference type="OMA" id="HVIYRYR"/>
<feature type="compositionally biased region" description="Low complexity" evidence="1">
    <location>
        <begin position="563"/>
        <end position="573"/>
    </location>
</feature>
<keyword evidence="3" id="KW-1185">Reference proteome</keyword>
<evidence type="ECO:0000313" key="3">
    <source>
        <dbReference type="Proteomes" id="UP000037923"/>
    </source>
</evidence>
<feature type="region of interest" description="Disordered" evidence="1">
    <location>
        <begin position="388"/>
        <end position="408"/>
    </location>
</feature>
<accession>A0A0M9FWN1</accession>
<reference evidence="2 3" key="1">
    <citation type="submission" date="2015-07" db="EMBL/GenBank/DDBJ databases">
        <title>High-quality genome of monoxenous trypanosomatid Leptomonas pyrrhocoris.</title>
        <authorList>
            <person name="Flegontov P."/>
            <person name="Butenko A."/>
            <person name="Firsov S."/>
            <person name="Vlcek C."/>
            <person name="Logacheva M.D."/>
            <person name="Field M."/>
            <person name="Filatov D."/>
            <person name="Flegontova O."/>
            <person name="Gerasimov E."/>
            <person name="Jackson A.P."/>
            <person name="Kelly S."/>
            <person name="Opperdoes F."/>
            <person name="O'Reilly A."/>
            <person name="Votypka J."/>
            <person name="Yurchenko V."/>
            <person name="Lukes J."/>
        </authorList>
    </citation>
    <scope>NUCLEOTIDE SEQUENCE [LARGE SCALE GENOMIC DNA]</scope>
    <source>
        <strain evidence="2">H10</strain>
    </source>
</reference>
<feature type="region of interest" description="Disordered" evidence="1">
    <location>
        <begin position="553"/>
        <end position="573"/>
    </location>
</feature>
<dbReference type="RefSeq" id="XP_015656049.1">
    <property type="nucleotide sequence ID" value="XM_015805436.1"/>
</dbReference>
<organism evidence="2 3">
    <name type="scientific">Leptomonas pyrrhocoris</name>
    <name type="common">Firebug parasite</name>
    <dbReference type="NCBI Taxonomy" id="157538"/>
    <lineage>
        <taxon>Eukaryota</taxon>
        <taxon>Discoba</taxon>
        <taxon>Euglenozoa</taxon>
        <taxon>Kinetoplastea</taxon>
        <taxon>Metakinetoplastina</taxon>
        <taxon>Trypanosomatida</taxon>
        <taxon>Trypanosomatidae</taxon>
        <taxon>Leishmaniinae</taxon>
        <taxon>Leptomonas</taxon>
    </lineage>
</organism>
<proteinExistence type="predicted"/>